<sequence>MMHPRHFTEAGPSSQPESPAKTSSSRQKMKCFYCKKKGHLASECRKKKHDSASSHSTPNDHQRLYVTALTSIGMDPAWYVDSGATQHMAYNKNAFVTYTELPSKEFVYLGDDSRQLIQGKGLERLLSTHLQFLLMFVIRLPTPKSWTPTNGISSSAI</sequence>
<evidence type="ECO:0000313" key="5">
    <source>
        <dbReference type="Proteomes" id="UP000077202"/>
    </source>
</evidence>
<dbReference type="SMART" id="SM00343">
    <property type="entry name" value="ZnF_C2HC"/>
    <property type="match status" value="1"/>
</dbReference>
<organism evidence="4 5">
    <name type="scientific">Marchantia polymorpha subsp. ruderalis</name>
    <dbReference type="NCBI Taxonomy" id="1480154"/>
    <lineage>
        <taxon>Eukaryota</taxon>
        <taxon>Viridiplantae</taxon>
        <taxon>Streptophyta</taxon>
        <taxon>Embryophyta</taxon>
        <taxon>Marchantiophyta</taxon>
        <taxon>Marchantiopsida</taxon>
        <taxon>Marchantiidae</taxon>
        <taxon>Marchantiales</taxon>
        <taxon>Marchantiaceae</taxon>
        <taxon>Marchantia</taxon>
    </lineage>
</organism>
<keyword evidence="1" id="KW-0862">Zinc</keyword>
<dbReference type="InterPro" id="IPR036875">
    <property type="entry name" value="Znf_CCHC_sf"/>
</dbReference>
<comment type="caution">
    <text evidence="4">The sequence shown here is derived from an EMBL/GenBank/DDBJ whole genome shotgun (WGS) entry which is preliminary data.</text>
</comment>
<dbReference type="GO" id="GO:0003676">
    <property type="term" value="F:nucleic acid binding"/>
    <property type="evidence" value="ECO:0007669"/>
    <property type="project" value="InterPro"/>
</dbReference>
<dbReference type="Gene3D" id="4.10.60.10">
    <property type="entry name" value="Zinc finger, CCHC-type"/>
    <property type="match status" value="1"/>
</dbReference>
<accession>A0A176VUN2</accession>
<gene>
    <name evidence="4" type="ORF">AXG93_4541s1040</name>
</gene>
<dbReference type="InterPro" id="IPR001878">
    <property type="entry name" value="Znf_CCHC"/>
</dbReference>
<proteinExistence type="predicted"/>
<feature type="domain" description="CCHC-type" evidence="3">
    <location>
        <begin position="30"/>
        <end position="46"/>
    </location>
</feature>
<dbReference type="EMBL" id="LVLJ01002693">
    <property type="protein sequence ID" value="OAE24002.1"/>
    <property type="molecule type" value="Genomic_DNA"/>
</dbReference>
<evidence type="ECO:0000313" key="4">
    <source>
        <dbReference type="EMBL" id="OAE24002.1"/>
    </source>
</evidence>
<feature type="compositionally biased region" description="Polar residues" evidence="2">
    <location>
        <begin position="11"/>
        <end position="26"/>
    </location>
</feature>
<dbReference type="Proteomes" id="UP000077202">
    <property type="component" value="Unassembled WGS sequence"/>
</dbReference>
<evidence type="ECO:0000259" key="3">
    <source>
        <dbReference type="PROSITE" id="PS50158"/>
    </source>
</evidence>
<protein>
    <recommendedName>
        <fullName evidence="3">CCHC-type domain-containing protein</fullName>
    </recommendedName>
</protein>
<dbReference type="PANTHER" id="PTHR47592">
    <property type="entry name" value="PBF68 PROTEIN"/>
    <property type="match status" value="1"/>
</dbReference>
<dbReference type="SUPFAM" id="SSF57756">
    <property type="entry name" value="Retrovirus zinc finger-like domains"/>
    <property type="match status" value="1"/>
</dbReference>
<keyword evidence="1" id="KW-0863">Zinc-finger</keyword>
<dbReference type="Pfam" id="PF00098">
    <property type="entry name" value="zf-CCHC"/>
    <property type="match status" value="1"/>
</dbReference>
<dbReference type="PROSITE" id="PS50158">
    <property type="entry name" value="ZF_CCHC"/>
    <property type="match status" value="1"/>
</dbReference>
<evidence type="ECO:0000256" key="2">
    <source>
        <dbReference type="SAM" id="MobiDB-lite"/>
    </source>
</evidence>
<keyword evidence="5" id="KW-1185">Reference proteome</keyword>
<feature type="region of interest" description="Disordered" evidence="2">
    <location>
        <begin position="1"/>
        <end position="27"/>
    </location>
</feature>
<dbReference type="GO" id="GO:0008270">
    <property type="term" value="F:zinc ion binding"/>
    <property type="evidence" value="ECO:0007669"/>
    <property type="project" value="UniProtKB-KW"/>
</dbReference>
<dbReference type="InterPro" id="IPR054722">
    <property type="entry name" value="PolX-like_BBD"/>
</dbReference>
<dbReference type="AlphaFoldDB" id="A0A176VUN2"/>
<dbReference type="PANTHER" id="PTHR47592:SF27">
    <property type="entry name" value="OS08G0421700 PROTEIN"/>
    <property type="match status" value="1"/>
</dbReference>
<name>A0A176VUN2_MARPO</name>
<keyword evidence="1" id="KW-0479">Metal-binding</keyword>
<reference evidence="4" key="1">
    <citation type="submission" date="2016-03" db="EMBL/GenBank/DDBJ databases">
        <title>Mechanisms controlling the formation of the plant cell surface in tip-growing cells are functionally conserved among land plants.</title>
        <authorList>
            <person name="Honkanen S."/>
            <person name="Jones V.A."/>
            <person name="Morieri G."/>
            <person name="Champion C."/>
            <person name="Hetherington A.J."/>
            <person name="Kelly S."/>
            <person name="Saint-Marcoux D."/>
            <person name="Proust H."/>
            <person name="Prescott H."/>
            <person name="Dolan L."/>
        </authorList>
    </citation>
    <scope>NUCLEOTIDE SEQUENCE [LARGE SCALE GENOMIC DNA]</scope>
    <source>
        <tissue evidence="4">Whole gametophyte</tissue>
    </source>
</reference>
<dbReference type="Pfam" id="PF22936">
    <property type="entry name" value="Pol_BBD"/>
    <property type="match status" value="1"/>
</dbReference>
<evidence type="ECO:0000256" key="1">
    <source>
        <dbReference type="PROSITE-ProRule" id="PRU00047"/>
    </source>
</evidence>